<proteinExistence type="predicted"/>
<evidence type="ECO:0000313" key="1">
    <source>
        <dbReference type="EMBL" id="MFC0634712.1"/>
    </source>
</evidence>
<name>A0ABV6R503_9CAUL</name>
<sequence>MTQAFTGPAPPPPAADRPAHYRLSTATWELIVTEYREGATAPFLARKWRVSVHAIRRRVTRHGATKRDWGDAQAIRQALAREAELEEARRNAPEAVAARLFAGLTLDADEGDPAALARMAILASGRAMRGRLWAEAKALAGLAESYARLVKGAPPAPSGMPEEELEALKTSILKRMDVMADRMAIEAAEAAEAAGGA</sequence>
<dbReference type="EMBL" id="JBHLSW010000014">
    <property type="protein sequence ID" value="MFC0634712.1"/>
    <property type="molecule type" value="Genomic_DNA"/>
</dbReference>
<dbReference type="RefSeq" id="WP_376836772.1">
    <property type="nucleotide sequence ID" value="NZ_JBHLSW010000014.1"/>
</dbReference>
<protein>
    <recommendedName>
        <fullName evidence="3">Terminase small subunit</fullName>
    </recommendedName>
</protein>
<comment type="caution">
    <text evidence="1">The sequence shown here is derived from an EMBL/GenBank/DDBJ whole genome shotgun (WGS) entry which is preliminary data.</text>
</comment>
<dbReference type="Proteomes" id="UP001589906">
    <property type="component" value="Unassembled WGS sequence"/>
</dbReference>
<evidence type="ECO:0000313" key="2">
    <source>
        <dbReference type="Proteomes" id="UP001589906"/>
    </source>
</evidence>
<accession>A0ABV6R503</accession>
<gene>
    <name evidence="1" type="ORF">ACFFGE_12600</name>
</gene>
<keyword evidence="2" id="KW-1185">Reference proteome</keyword>
<reference evidence="1 2" key="1">
    <citation type="submission" date="2024-09" db="EMBL/GenBank/DDBJ databases">
        <authorList>
            <person name="Sun Q."/>
            <person name="Mori K."/>
        </authorList>
    </citation>
    <scope>NUCLEOTIDE SEQUENCE [LARGE SCALE GENOMIC DNA]</scope>
    <source>
        <strain evidence="1 2">NCAIM B.02621</strain>
    </source>
</reference>
<organism evidence="1 2">
    <name type="scientific">Brevundimonas balnearis</name>
    <dbReference type="NCBI Taxonomy" id="1572858"/>
    <lineage>
        <taxon>Bacteria</taxon>
        <taxon>Pseudomonadati</taxon>
        <taxon>Pseudomonadota</taxon>
        <taxon>Alphaproteobacteria</taxon>
        <taxon>Caulobacterales</taxon>
        <taxon>Caulobacteraceae</taxon>
        <taxon>Brevundimonas</taxon>
    </lineage>
</organism>
<evidence type="ECO:0008006" key="3">
    <source>
        <dbReference type="Google" id="ProtNLM"/>
    </source>
</evidence>